<feature type="domain" description="RNase H type-2" evidence="17">
    <location>
        <begin position="20"/>
        <end position="205"/>
    </location>
</feature>
<evidence type="ECO:0000256" key="14">
    <source>
        <dbReference type="HAMAP-Rule" id="MF_00052"/>
    </source>
</evidence>
<feature type="binding site" evidence="14 15">
    <location>
        <position position="27"/>
    </location>
    <ligand>
        <name>a divalent metal cation</name>
        <dbReference type="ChEBI" id="CHEBI:60240"/>
    </ligand>
</feature>
<evidence type="ECO:0000256" key="5">
    <source>
        <dbReference type="ARBA" id="ARBA00007383"/>
    </source>
</evidence>
<dbReference type="Pfam" id="PF01351">
    <property type="entry name" value="RNase_HII"/>
    <property type="match status" value="1"/>
</dbReference>
<dbReference type="FunFam" id="3.30.420.10:FF:000006">
    <property type="entry name" value="Ribonuclease HII"/>
    <property type="match status" value="1"/>
</dbReference>
<evidence type="ECO:0000256" key="6">
    <source>
        <dbReference type="ARBA" id="ARBA00012180"/>
    </source>
</evidence>
<dbReference type="GO" id="GO:0003723">
    <property type="term" value="F:RNA binding"/>
    <property type="evidence" value="ECO:0007669"/>
    <property type="project" value="UniProtKB-UniRule"/>
</dbReference>
<dbReference type="PANTHER" id="PTHR10954:SF18">
    <property type="entry name" value="RIBONUCLEASE HII"/>
    <property type="match status" value="1"/>
</dbReference>
<dbReference type="GO" id="GO:0030145">
    <property type="term" value="F:manganese ion binding"/>
    <property type="evidence" value="ECO:0007669"/>
    <property type="project" value="UniProtKB-UniRule"/>
</dbReference>
<reference evidence="18 19" key="1">
    <citation type="journal article" date="2013" name="J. Mol. Microbiol. Biotechnol.">
        <title>Analysis of the Complete Genomes of Acholeplasma brassicae , A. palmae and A. laidlawii and Their Comparison to the Obligate Parasites from ' Candidatus Phytoplasma'.</title>
        <authorList>
            <person name="Kube M."/>
            <person name="Siewert C."/>
            <person name="Migdoll A.M."/>
            <person name="Duduk B."/>
            <person name="Holz S."/>
            <person name="Rabus R."/>
            <person name="Seemuller E."/>
            <person name="Mitrovic J."/>
            <person name="Muller I."/>
            <person name="Buttner C."/>
            <person name="Reinhardt R."/>
        </authorList>
    </citation>
    <scope>NUCLEOTIDE SEQUENCE [LARGE SCALE GENOMIC DNA]</scope>
    <source>
        <strain evidence="18 19">J233</strain>
    </source>
</reference>
<dbReference type="GO" id="GO:0032299">
    <property type="term" value="C:ribonuclease H2 complex"/>
    <property type="evidence" value="ECO:0007669"/>
    <property type="project" value="TreeGrafter"/>
</dbReference>
<keyword evidence="8 14" id="KW-0963">Cytoplasm</keyword>
<dbReference type="InterPro" id="IPR001352">
    <property type="entry name" value="RNase_HII/HIII"/>
</dbReference>
<sequence length="205" mass="23147">MIPTTNLYLYENEYHNLGYIYIAGTDEAGRGPLAGPVVASAVILKKDAILPLVYDSKKLTEKMRLKALEQIKENALAIETVFIDPEKIDEINIYQASKLAMIQAIEKLDPKPNFILTDAMPIGDEYEHLSIIKGDQKSISIAAASIVAKVTRDEYMEKMAIKYPEYGFETHKGYGTKKHIEAIKKYGITPIHRKTYEPIKTLIKK</sequence>
<protein>
    <recommendedName>
        <fullName evidence="7 14">Ribonuclease HII</fullName>
        <shortName evidence="14">RNase HII</shortName>
        <ecNumber evidence="6 14">3.1.26.4</ecNumber>
    </recommendedName>
</protein>
<gene>
    <name evidence="14 18" type="primary">rnhB</name>
    <name evidence="18" type="ORF">BN85404720</name>
</gene>
<dbReference type="EC" id="3.1.26.4" evidence="6 14"/>
<dbReference type="GO" id="GO:0004523">
    <property type="term" value="F:RNA-DNA hybrid ribonuclease activity"/>
    <property type="evidence" value="ECO:0007669"/>
    <property type="project" value="UniProtKB-UniRule"/>
</dbReference>
<name>U4KK61_ALTPJ</name>
<keyword evidence="11 14" id="KW-0255">Endonuclease</keyword>
<feature type="binding site" evidence="14 15">
    <location>
        <position position="118"/>
    </location>
    <ligand>
        <name>a divalent metal cation</name>
        <dbReference type="ChEBI" id="CHEBI:60240"/>
    </ligand>
</feature>
<evidence type="ECO:0000256" key="3">
    <source>
        <dbReference type="ARBA" id="ARBA00004065"/>
    </source>
</evidence>
<evidence type="ECO:0000256" key="11">
    <source>
        <dbReference type="ARBA" id="ARBA00022759"/>
    </source>
</evidence>
<evidence type="ECO:0000256" key="13">
    <source>
        <dbReference type="ARBA" id="ARBA00023211"/>
    </source>
</evidence>
<dbReference type="PANTHER" id="PTHR10954">
    <property type="entry name" value="RIBONUCLEASE H2 SUBUNIT A"/>
    <property type="match status" value="1"/>
</dbReference>
<dbReference type="Gene3D" id="3.30.420.10">
    <property type="entry name" value="Ribonuclease H-like superfamily/Ribonuclease H"/>
    <property type="match status" value="1"/>
</dbReference>
<evidence type="ECO:0000256" key="8">
    <source>
        <dbReference type="ARBA" id="ARBA00022490"/>
    </source>
</evidence>
<evidence type="ECO:0000256" key="10">
    <source>
        <dbReference type="ARBA" id="ARBA00022723"/>
    </source>
</evidence>
<comment type="catalytic activity">
    <reaction evidence="1 14 15 16">
        <text>Endonucleolytic cleavage to 5'-phosphomonoester.</text>
        <dbReference type="EC" id="3.1.26.4"/>
    </reaction>
</comment>
<dbReference type="GO" id="GO:0043137">
    <property type="term" value="P:DNA replication, removal of RNA primer"/>
    <property type="evidence" value="ECO:0007669"/>
    <property type="project" value="TreeGrafter"/>
</dbReference>
<dbReference type="Proteomes" id="UP000032740">
    <property type="component" value="Chromosome"/>
</dbReference>
<evidence type="ECO:0000256" key="15">
    <source>
        <dbReference type="PROSITE-ProRule" id="PRU01319"/>
    </source>
</evidence>
<evidence type="ECO:0000313" key="19">
    <source>
        <dbReference type="Proteomes" id="UP000032740"/>
    </source>
</evidence>
<dbReference type="AlphaFoldDB" id="U4KK61"/>
<evidence type="ECO:0000256" key="12">
    <source>
        <dbReference type="ARBA" id="ARBA00022801"/>
    </source>
</evidence>
<keyword evidence="10 14" id="KW-0479">Metal-binding</keyword>
<comment type="cofactor">
    <cofactor evidence="14 15">
        <name>Mn(2+)</name>
        <dbReference type="ChEBI" id="CHEBI:29035"/>
    </cofactor>
    <cofactor evidence="14 15">
        <name>Mg(2+)</name>
        <dbReference type="ChEBI" id="CHEBI:18420"/>
    </cofactor>
    <text evidence="14 15">Manganese or magnesium. Binds 1 divalent metal ion per monomer in the absence of substrate. May bind a second metal ion after substrate binding.</text>
</comment>
<evidence type="ECO:0000256" key="1">
    <source>
        <dbReference type="ARBA" id="ARBA00000077"/>
    </source>
</evidence>
<comment type="subcellular location">
    <subcellularLocation>
        <location evidence="4 14">Cytoplasm</location>
    </subcellularLocation>
</comment>
<comment type="similarity">
    <text evidence="5 14 16">Belongs to the RNase HII family.</text>
</comment>
<dbReference type="HOGENOM" id="CLU_036532_2_1_14"/>
<keyword evidence="12 14" id="KW-0378">Hydrolase</keyword>
<dbReference type="RefSeq" id="WP_026657184.1">
    <property type="nucleotide sequence ID" value="NC_022538.1"/>
</dbReference>
<evidence type="ECO:0000256" key="7">
    <source>
        <dbReference type="ARBA" id="ARBA00019179"/>
    </source>
</evidence>
<dbReference type="InterPro" id="IPR022898">
    <property type="entry name" value="RNase_HII"/>
</dbReference>
<evidence type="ECO:0000259" key="17">
    <source>
        <dbReference type="PROSITE" id="PS51975"/>
    </source>
</evidence>
<organism evidence="18 19">
    <name type="scientific">Alteracholeplasma palmae (strain ATCC 49389 / J233)</name>
    <name type="common">Acholeplasma palmae</name>
    <dbReference type="NCBI Taxonomy" id="1318466"/>
    <lineage>
        <taxon>Bacteria</taxon>
        <taxon>Bacillati</taxon>
        <taxon>Mycoplasmatota</taxon>
        <taxon>Mollicutes</taxon>
        <taxon>Acholeplasmatales</taxon>
        <taxon>Acholeplasmataceae</taxon>
        <taxon>Acholeplasma</taxon>
    </lineage>
</organism>
<dbReference type="STRING" id="1318466.BN85404720"/>
<evidence type="ECO:0000256" key="4">
    <source>
        <dbReference type="ARBA" id="ARBA00004496"/>
    </source>
</evidence>
<dbReference type="InterPro" id="IPR036397">
    <property type="entry name" value="RNaseH_sf"/>
</dbReference>
<dbReference type="InterPro" id="IPR012337">
    <property type="entry name" value="RNaseH-like_sf"/>
</dbReference>
<dbReference type="GO" id="GO:0005737">
    <property type="term" value="C:cytoplasm"/>
    <property type="evidence" value="ECO:0007669"/>
    <property type="project" value="UniProtKB-SubCell"/>
</dbReference>
<accession>U4KK61</accession>
<evidence type="ECO:0000256" key="2">
    <source>
        <dbReference type="ARBA" id="ARBA00001946"/>
    </source>
</evidence>
<dbReference type="PROSITE" id="PS51975">
    <property type="entry name" value="RNASE_H_2"/>
    <property type="match status" value="1"/>
</dbReference>
<dbReference type="KEGG" id="apal:BN85404720"/>
<feature type="binding site" evidence="14 15">
    <location>
        <position position="26"/>
    </location>
    <ligand>
        <name>a divalent metal cation</name>
        <dbReference type="ChEBI" id="CHEBI:60240"/>
    </ligand>
</feature>
<dbReference type="GO" id="GO:0006298">
    <property type="term" value="P:mismatch repair"/>
    <property type="evidence" value="ECO:0007669"/>
    <property type="project" value="TreeGrafter"/>
</dbReference>
<dbReference type="EMBL" id="FO681347">
    <property type="protein sequence ID" value="CCV64049.1"/>
    <property type="molecule type" value="Genomic_DNA"/>
</dbReference>
<proteinExistence type="inferred from homology"/>
<comment type="cofactor">
    <cofactor evidence="2">
        <name>Mg(2+)</name>
        <dbReference type="ChEBI" id="CHEBI:18420"/>
    </cofactor>
</comment>
<evidence type="ECO:0000256" key="9">
    <source>
        <dbReference type="ARBA" id="ARBA00022722"/>
    </source>
</evidence>
<dbReference type="InterPro" id="IPR024567">
    <property type="entry name" value="RNase_HII/HIII_dom"/>
</dbReference>
<comment type="function">
    <text evidence="3 14 16">Endonuclease that specifically degrades the RNA of RNA-DNA hybrids.</text>
</comment>
<dbReference type="NCBIfam" id="NF000595">
    <property type="entry name" value="PRK00015.1-3"/>
    <property type="match status" value="1"/>
</dbReference>
<dbReference type="NCBIfam" id="NF000594">
    <property type="entry name" value="PRK00015.1-1"/>
    <property type="match status" value="1"/>
</dbReference>
<keyword evidence="9 14" id="KW-0540">Nuclease</keyword>
<keyword evidence="19" id="KW-1185">Reference proteome</keyword>
<dbReference type="HAMAP" id="MF_00052_B">
    <property type="entry name" value="RNase_HII_B"/>
    <property type="match status" value="1"/>
</dbReference>
<evidence type="ECO:0000313" key="18">
    <source>
        <dbReference type="EMBL" id="CCV64049.1"/>
    </source>
</evidence>
<dbReference type="CDD" id="cd07182">
    <property type="entry name" value="RNase_HII_bacteria_HII_like"/>
    <property type="match status" value="1"/>
</dbReference>
<dbReference type="SUPFAM" id="SSF53098">
    <property type="entry name" value="Ribonuclease H-like"/>
    <property type="match status" value="1"/>
</dbReference>
<keyword evidence="13 14" id="KW-0464">Manganese</keyword>
<dbReference type="OrthoDB" id="9803420at2"/>
<evidence type="ECO:0000256" key="16">
    <source>
        <dbReference type="RuleBase" id="RU003515"/>
    </source>
</evidence>